<dbReference type="SMART" id="SM00043">
    <property type="entry name" value="CY"/>
    <property type="match status" value="1"/>
</dbReference>
<evidence type="ECO:0000256" key="4">
    <source>
        <dbReference type="ARBA" id="ARBA00022690"/>
    </source>
</evidence>
<reference evidence="7" key="1">
    <citation type="submission" date="2022-11" db="UniProtKB">
        <authorList>
            <consortium name="EnsemblMetazoa"/>
        </authorList>
    </citation>
    <scope>IDENTIFICATION</scope>
</reference>
<protein>
    <recommendedName>
        <fullName evidence="6">Cystatin domain-containing protein</fullName>
    </recommendedName>
</protein>
<evidence type="ECO:0000256" key="1">
    <source>
        <dbReference type="ARBA" id="ARBA00004496"/>
    </source>
</evidence>
<dbReference type="RefSeq" id="XP_038078355.1">
    <property type="nucleotide sequence ID" value="XM_038222427.1"/>
</dbReference>
<dbReference type="GeneID" id="119745785"/>
<dbReference type="InterPro" id="IPR018073">
    <property type="entry name" value="Prot_inh_cystat_CS"/>
</dbReference>
<keyword evidence="5" id="KW-0789">Thiol protease inhibitor</keyword>
<dbReference type="CDD" id="cd00042">
    <property type="entry name" value="CY"/>
    <property type="match status" value="1"/>
</dbReference>
<dbReference type="Gene3D" id="3.10.450.10">
    <property type="match status" value="1"/>
</dbReference>
<dbReference type="InterPro" id="IPR000010">
    <property type="entry name" value="Cystatin_dom"/>
</dbReference>
<dbReference type="InterPro" id="IPR001713">
    <property type="entry name" value="Prot_inh_stefin"/>
</dbReference>
<dbReference type="InterPro" id="IPR046350">
    <property type="entry name" value="Cystatin_sf"/>
</dbReference>
<dbReference type="AlphaFoldDB" id="A0A914BQW9"/>
<dbReference type="GO" id="GO:0004869">
    <property type="term" value="F:cysteine-type endopeptidase inhibitor activity"/>
    <property type="evidence" value="ECO:0007669"/>
    <property type="project" value="UniProtKB-KW"/>
</dbReference>
<dbReference type="OMA" id="EICIHIM"/>
<keyword evidence="8" id="KW-1185">Reference proteome</keyword>
<evidence type="ECO:0000256" key="3">
    <source>
        <dbReference type="ARBA" id="ARBA00022490"/>
    </source>
</evidence>
<evidence type="ECO:0000256" key="2">
    <source>
        <dbReference type="ARBA" id="ARBA00009403"/>
    </source>
</evidence>
<evidence type="ECO:0000313" key="7">
    <source>
        <dbReference type="EnsemblMetazoa" id="XP_038078355.1"/>
    </source>
</evidence>
<keyword evidence="3" id="KW-0963">Cytoplasm</keyword>
<dbReference type="SUPFAM" id="SSF54403">
    <property type="entry name" value="Cystatin/monellin"/>
    <property type="match status" value="1"/>
</dbReference>
<evidence type="ECO:0000313" key="8">
    <source>
        <dbReference type="Proteomes" id="UP000887568"/>
    </source>
</evidence>
<dbReference type="PRINTS" id="PR00295">
    <property type="entry name" value="STEFINA"/>
</dbReference>
<dbReference type="EnsemblMetazoa" id="XM_038222427.1">
    <property type="protein sequence ID" value="XP_038078355.1"/>
    <property type="gene ID" value="LOC119745785"/>
</dbReference>
<dbReference type="Proteomes" id="UP000887568">
    <property type="component" value="Unplaced"/>
</dbReference>
<organism evidence="7 8">
    <name type="scientific">Patiria miniata</name>
    <name type="common">Bat star</name>
    <name type="synonym">Asterina miniata</name>
    <dbReference type="NCBI Taxonomy" id="46514"/>
    <lineage>
        <taxon>Eukaryota</taxon>
        <taxon>Metazoa</taxon>
        <taxon>Echinodermata</taxon>
        <taxon>Eleutherozoa</taxon>
        <taxon>Asterozoa</taxon>
        <taxon>Asteroidea</taxon>
        <taxon>Valvatacea</taxon>
        <taxon>Valvatida</taxon>
        <taxon>Asterinidae</taxon>
        <taxon>Patiria</taxon>
    </lineage>
</organism>
<evidence type="ECO:0000256" key="5">
    <source>
        <dbReference type="ARBA" id="ARBA00022704"/>
    </source>
</evidence>
<dbReference type="Pfam" id="PF00031">
    <property type="entry name" value="Cystatin"/>
    <property type="match status" value="1"/>
</dbReference>
<evidence type="ECO:0000259" key="6">
    <source>
        <dbReference type="SMART" id="SM00043"/>
    </source>
</evidence>
<proteinExistence type="inferred from homology"/>
<name>A0A914BQW9_PATMI</name>
<sequence>MANTKGTPGGWSDPMPATPKIQGYADAVKPQVQEALGKDFAVYKAVLYIEQVVAGMNYKIKINVGGTNFIHVLLFVSLQGLVEFNQAWGGLKEDDPLEPPK</sequence>
<dbReference type="GO" id="GO:0005829">
    <property type="term" value="C:cytosol"/>
    <property type="evidence" value="ECO:0007669"/>
    <property type="project" value="TreeGrafter"/>
</dbReference>
<comment type="similarity">
    <text evidence="2">Belongs to the cystatin family.</text>
</comment>
<dbReference type="PROSITE" id="PS00287">
    <property type="entry name" value="CYSTATIN"/>
    <property type="match status" value="1"/>
</dbReference>
<keyword evidence="4" id="KW-0646">Protease inhibitor</keyword>
<dbReference type="RefSeq" id="XP_038078432.1">
    <property type="nucleotide sequence ID" value="XM_038222504.1"/>
</dbReference>
<dbReference type="PANTHER" id="PTHR11414">
    <property type="entry name" value="CYSTATIN FAMILY MEMBER"/>
    <property type="match status" value="1"/>
</dbReference>
<dbReference type="OrthoDB" id="2429551at2759"/>
<accession>A0A914BQW9</accession>
<feature type="domain" description="Cystatin" evidence="6">
    <location>
        <begin position="6"/>
        <end position="87"/>
    </location>
</feature>
<dbReference type="EnsemblMetazoa" id="XM_038222504.1">
    <property type="protein sequence ID" value="XP_038078432.1"/>
    <property type="gene ID" value="LOC119745785"/>
</dbReference>
<dbReference type="PANTHER" id="PTHR11414:SF21">
    <property type="entry name" value="CYSTATIN 14A, TANDEM DUPLICATE 1-RELATED"/>
    <property type="match status" value="1"/>
</dbReference>
<comment type="subcellular location">
    <subcellularLocation>
        <location evidence="1">Cytoplasm</location>
    </subcellularLocation>
</comment>